<evidence type="ECO:0000259" key="1">
    <source>
        <dbReference type="Pfam" id="PF12867"/>
    </source>
</evidence>
<accession>A0ABQ3I3R6</accession>
<comment type="caution">
    <text evidence="2">The sequence shown here is derived from an EMBL/GenBank/DDBJ whole genome shotgun (WGS) entry which is preliminary data.</text>
</comment>
<dbReference type="Pfam" id="PF12867">
    <property type="entry name" value="DinB_2"/>
    <property type="match status" value="1"/>
</dbReference>
<gene>
    <name evidence="2" type="ORF">GCM10011340_15550</name>
</gene>
<dbReference type="Proteomes" id="UP000658258">
    <property type="component" value="Unassembled WGS sequence"/>
</dbReference>
<protein>
    <recommendedName>
        <fullName evidence="1">DinB-like domain-containing protein</fullName>
    </recommendedName>
</protein>
<feature type="domain" description="DinB-like" evidence="1">
    <location>
        <begin position="16"/>
        <end position="154"/>
    </location>
</feature>
<keyword evidence="3" id="KW-1185">Reference proteome</keyword>
<name>A0ABQ3I3R6_9BACT</name>
<evidence type="ECO:0000313" key="3">
    <source>
        <dbReference type="Proteomes" id="UP000658258"/>
    </source>
</evidence>
<dbReference type="InterPro" id="IPR034660">
    <property type="entry name" value="DinB/YfiT-like"/>
</dbReference>
<dbReference type="RefSeq" id="WP_189629666.1">
    <property type="nucleotide sequence ID" value="NZ_BNAG01000002.1"/>
</dbReference>
<dbReference type="EMBL" id="BNAG01000002">
    <property type="protein sequence ID" value="GHE61470.1"/>
    <property type="molecule type" value="Genomic_DNA"/>
</dbReference>
<reference evidence="3" key="1">
    <citation type="journal article" date="2019" name="Int. J. Syst. Evol. Microbiol.">
        <title>The Global Catalogue of Microorganisms (GCM) 10K type strain sequencing project: providing services to taxonomists for standard genome sequencing and annotation.</title>
        <authorList>
            <consortium name="The Broad Institute Genomics Platform"/>
            <consortium name="The Broad Institute Genome Sequencing Center for Infectious Disease"/>
            <person name="Wu L."/>
            <person name="Ma J."/>
        </authorList>
    </citation>
    <scope>NUCLEOTIDE SEQUENCE [LARGE SCALE GENOMIC DNA]</scope>
    <source>
        <strain evidence="3">CGMCC 1.15111</strain>
    </source>
</reference>
<evidence type="ECO:0000313" key="2">
    <source>
        <dbReference type="EMBL" id="GHE61470.1"/>
    </source>
</evidence>
<dbReference type="InterPro" id="IPR024775">
    <property type="entry name" value="DinB-like"/>
</dbReference>
<dbReference type="SUPFAM" id="SSF109854">
    <property type="entry name" value="DinB/YfiT-like putative metalloenzymes"/>
    <property type="match status" value="1"/>
</dbReference>
<proteinExistence type="predicted"/>
<dbReference type="Gene3D" id="1.20.120.450">
    <property type="entry name" value="dinb family like domain"/>
    <property type="match status" value="1"/>
</dbReference>
<organism evidence="2 3">
    <name type="scientific">Roseivirga thermotolerans</name>
    <dbReference type="NCBI Taxonomy" id="1758176"/>
    <lineage>
        <taxon>Bacteria</taxon>
        <taxon>Pseudomonadati</taxon>
        <taxon>Bacteroidota</taxon>
        <taxon>Cytophagia</taxon>
        <taxon>Cytophagales</taxon>
        <taxon>Roseivirgaceae</taxon>
        <taxon>Roseivirga</taxon>
    </lineage>
</organism>
<sequence>MHEAEKNIQTDWLINQLADNKEVFLSLLEKTPPHIISWKPEPGRWNLLEIICHLADEEKHDFKYRMQVALAPNQFPFLPIDPEAWVTEKSYATQHFTQKLNEWAKEREQSEEWLRKLVPTDWEAHLVHPEYGQMTARNILANWVAHDYMHLRQIIQLKRACLQSITGESLAYAGRW</sequence>